<feature type="compositionally biased region" description="Acidic residues" evidence="1">
    <location>
        <begin position="151"/>
        <end position="161"/>
    </location>
</feature>
<dbReference type="Proteomes" id="UP001497623">
    <property type="component" value="Unassembled WGS sequence"/>
</dbReference>
<evidence type="ECO:0000313" key="3">
    <source>
        <dbReference type="Proteomes" id="UP001497623"/>
    </source>
</evidence>
<gene>
    <name evidence="2" type="ORF">MNOR_LOCUS19915</name>
</gene>
<feature type="region of interest" description="Disordered" evidence="1">
    <location>
        <begin position="106"/>
        <end position="200"/>
    </location>
</feature>
<sequence length="200" mass="23524">MGDSDDDEKSLTVVRNATDLQRLKLEKLMKNPDKIAVLVRPQPSKKKKSTSSVDFRVPRILGRKTSARTDDIHMQVYMCEQLLVSFHSWDEKDFEYHLQIEMNRKEAEDKTTKKRNKRQRRKEKMKAKRQKLKEMKIKGLPINQDSSSSEELTESEEENEPDDKTKPSKEENEPEMETKQSPESEKNQEKTIEIDNEGEK</sequence>
<keyword evidence="3" id="KW-1185">Reference proteome</keyword>
<comment type="caution">
    <text evidence="2">The sequence shown here is derived from an EMBL/GenBank/DDBJ whole genome shotgun (WGS) entry which is preliminary data.</text>
</comment>
<reference evidence="2 3" key="1">
    <citation type="submission" date="2024-05" db="EMBL/GenBank/DDBJ databases">
        <authorList>
            <person name="Wallberg A."/>
        </authorList>
    </citation>
    <scope>NUCLEOTIDE SEQUENCE [LARGE SCALE GENOMIC DNA]</scope>
</reference>
<dbReference type="EMBL" id="CAXKWB010015034">
    <property type="protein sequence ID" value="CAL4112511.1"/>
    <property type="molecule type" value="Genomic_DNA"/>
</dbReference>
<proteinExistence type="predicted"/>
<protein>
    <submittedName>
        <fullName evidence="2">Uncharacterized protein</fullName>
    </submittedName>
</protein>
<evidence type="ECO:0000313" key="2">
    <source>
        <dbReference type="EMBL" id="CAL4112511.1"/>
    </source>
</evidence>
<feature type="compositionally biased region" description="Basic and acidic residues" evidence="1">
    <location>
        <begin position="162"/>
        <end position="200"/>
    </location>
</feature>
<name>A0AAV2R6U5_MEGNR</name>
<evidence type="ECO:0000256" key="1">
    <source>
        <dbReference type="SAM" id="MobiDB-lite"/>
    </source>
</evidence>
<accession>A0AAV2R6U5</accession>
<dbReference type="AlphaFoldDB" id="A0AAV2R6U5"/>
<organism evidence="2 3">
    <name type="scientific">Meganyctiphanes norvegica</name>
    <name type="common">Northern krill</name>
    <name type="synonym">Thysanopoda norvegica</name>
    <dbReference type="NCBI Taxonomy" id="48144"/>
    <lineage>
        <taxon>Eukaryota</taxon>
        <taxon>Metazoa</taxon>
        <taxon>Ecdysozoa</taxon>
        <taxon>Arthropoda</taxon>
        <taxon>Crustacea</taxon>
        <taxon>Multicrustacea</taxon>
        <taxon>Malacostraca</taxon>
        <taxon>Eumalacostraca</taxon>
        <taxon>Eucarida</taxon>
        <taxon>Euphausiacea</taxon>
        <taxon>Euphausiidae</taxon>
        <taxon>Meganyctiphanes</taxon>
    </lineage>
</organism>
<feature type="compositionally biased region" description="Basic residues" evidence="1">
    <location>
        <begin position="112"/>
        <end position="131"/>
    </location>
</feature>